<evidence type="ECO:0000313" key="1">
    <source>
        <dbReference type="EMBL" id="SEA79486.1"/>
    </source>
</evidence>
<proteinExistence type="predicted"/>
<dbReference type="Proteomes" id="UP000198820">
    <property type="component" value="Unassembled WGS sequence"/>
</dbReference>
<gene>
    <name evidence="1" type="ORF">SAMN05421540_1261</name>
</gene>
<reference evidence="1 2" key="1">
    <citation type="submission" date="2016-10" db="EMBL/GenBank/DDBJ databases">
        <authorList>
            <person name="de Groot N.N."/>
        </authorList>
    </citation>
    <scope>NUCLEOTIDE SEQUENCE [LARGE SCALE GENOMIC DNA]</scope>
    <source>
        <strain evidence="1 2">DSM 23581</strain>
    </source>
</reference>
<dbReference type="RefSeq" id="WP_093246091.1">
    <property type="nucleotide sequence ID" value="NZ_FNQF01000026.1"/>
</dbReference>
<accession>A0A1H4E3K7</accession>
<organism evidence="1 2">
    <name type="scientific">Psychroflexus halocasei</name>
    <dbReference type="NCBI Taxonomy" id="908615"/>
    <lineage>
        <taxon>Bacteria</taxon>
        <taxon>Pseudomonadati</taxon>
        <taxon>Bacteroidota</taxon>
        <taxon>Flavobacteriia</taxon>
        <taxon>Flavobacteriales</taxon>
        <taxon>Flavobacteriaceae</taxon>
        <taxon>Psychroflexus</taxon>
    </lineage>
</organism>
<keyword evidence="2" id="KW-1185">Reference proteome</keyword>
<dbReference type="EMBL" id="FNQF01000026">
    <property type="protein sequence ID" value="SEA79486.1"/>
    <property type="molecule type" value="Genomic_DNA"/>
</dbReference>
<protein>
    <submittedName>
        <fullName evidence="1">Uncharacterized protein</fullName>
    </submittedName>
</protein>
<dbReference type="STRING" id="908615.SAMN05421540_1261"/>
<dbReference type="AlphaFoldDB" id="A0A1H4E3K7"/>
<sequence>MNNQKWYRVFELVEENHSEFELKTLLSSDIKVSNDILELENNSVLIDNSGDFIEFLELEKLTLKTTSELEIQLKKLNVDFTEQSDKIEINGYRI</sequence>
<evidence type="ECO:0000313" key="2">
    <source>
        <dbReference type="Proteomes" id="UP000198820"/>
    </source>
</evidence>
<name>A0A1H4E3K7_9FLAO</name>